<evidence type="ECO:0000256" key="1">
    <source>
        <dbReference type="ARBA" id="ARBA00022475"/>
    </source>
</evidence>
<dbReference type="EMBL" id="LNAM01000049">
    <property type="protein sequence ID" value="KSV60062.1"/>
    <property type="molecule type" value="Genomic_DNA"/>
</dbReference>
<evidence type="ECO:0000256" key="4">
    <source>
        <dbReference type="ARBA" id="ARBA00022692"/>
    </source>
</evidence>
<evidence type="ECO:0008006" key="11">
    <source>
        <dbReference type="Google" id="ProtNLM"/>
    </source>
</evidence>
<dbReference type="RefSeq" id="WP_058351711.1">
    <property type="nucleotide sequence ID" value="NZ_CABMMD010000049.1"/>
</dbReference>
<keyword evidence="4 8" id="KW-0812">Transmembrane</keyword>
<keyword evidence="1" id="KW-1003">Cell membrane</keyword>
<gene>
    <name evidence="9" type="ORF">ASU35_17495</name>
</gene>
<keyword evidence="10" id="KW-1185">Reference proteome</keyword>
<dbReference type="GO" id="GO:0016020">
    <property type="term" value="C:membrane"/>
    <property type="evidence" value="ECO:0007669"/>
    <property type="project" value="InterPro"/>
</dbReference>
<dbReference type="Pfam" id="PF04647">
    <property type="entry name" value="AgrB"/>
    <property type="match status" value="1"/>
</dbReference>
<evidence type="ECO:0000256" key="3">
    <source>
        <dbReference type="ARBA" id="ARBA00022670"/>
    </source>
</evidence>
<dbReference type="InterPro" id="IPR006741">
    <property type="entry name" value="AgrB"/>
</dbReference>
<dbReference type="GO" id="GO:0009372">
    <property type="term" value="P:quorum sensing"/>
    <property type="evidence" value="ECO:0007669"/>
    <property type="project" value="UniProtKB-KW"/>
</dbReference>
<dbReference type="AlphaFoldDB" id="A0A0V8QHW0"/>
<evidence type="ECO:0000256" key="6">
    <source>
        <dbReference type="ARBA" id="ARBA00022989"/>
    </source>
</evidence>
<dbReference type="GO" id="GO:0008233">
    <property type="term" value="F:peptidase activity"/>
    <property type="evidence" value="ECO:0007669"/>
    <property type="project" value="UniProtKB-KW"/>
</dbReference>
<keyword evidence="3" id="KW-0645">Protease</keyword>
<sequence>MTNKIVETLINKQSQNEIITNEDEQIYRYGYILLCEVVLNLVIALIIGIVFLKTKEIMFFLCVYIPLRSFCGGWHANKIWKCTIISNAILLLQVYCIENIVNLISSERMLIICFFNMICVFFLAPIETEKKKISHEERLIYRKKIKVMLVLHLITILATILWDNKQLEFSIMFAYITQSVMLLLEIAKISLSKRVIFRKNQEYSFEE</sequence>
<evidence type="ECO:0000256" key="7">
    <source>
        <dbReference type="ARBA" id="ARBA00023136"/>
    </source>
</evidence>
<reference evidence="9 10" key="1">
    <citation type="submission" date="2015-11" db="EMBL/GenBank/DDBJ databases">
        <title>Butyribacter intestini gen. nov., sp. nov., a butyric acid-producing bacterium of the family Lachnospiraceae isolated from the human faeces.</title>
        <authorList>
            <person name="Zou Y."/>
            <person name="Xue W."/>
            <person name="Luo G."/>
            <person name="Lv M."/>
        </authorList>
    </citation>
    <scope>NUCLEOTIDE SEQUENCE [LARGE SCALE GENOMIC DNA]</scope>
    <source>
        <strain evidence="9 10">ACET-33324</strain>
    </source>
</reference>
<protein>
    <recommendedName>
        <fullName evidence="11">Accessory regulator AgrB</fullName>
    </recommendedName>
</protein>
<dbReference type="Proteomes" id="UP000054874">
    <property type="component" value="Unassembled WGS sequence"/>
</dbReference>
<accession>A0A0V8QHW0</accession>
<feature type="transmembrane region" description="Helical" evidence="8">
    <location>
        <begin position="147"/>
        <end position="163"/>
    </location>
</feature>
<feature type="transmembrane region" description="Helical" evidence="8">
    <location>
        <begin position="109"/>
        <end position="126"/>
    </location>
</feature>
<keyword evidence="2" id="KW-0673">Quorum sensing</keyword>
<feature type="transmembrane region" description="Helical" evidence="8">
    <location>
        <begin position="169"/>
        <end position="191"/>
    </location>
</feature>
<evidence type="ECO:0000256" key="2">
    <source>
        <dbReference type="ARBA" id="ARBA00022654"/>
    </source>
</evidence>
<dbReference type="SMART" id="SM00793">
    <property type="entry name" value="AgrB"/>
    <property type="match status" value="1"/>
</dbReference>
<feature type="transmembrane region" description="Helical" evidence="8">
    <location>
        <begin position="57"/>
        <end position="77"/>
    </location>
</feature>
<proteinExistence type="predicted"/>
<name>A0A0V8QHW0_9FIRM</name>
<evidence type="ECO:0000256" key="8">
    <source>
        <dbReference type="SAM" id="Phobius"/>
    </source>
</evidence>
<feature type="transmembrane region" description="Helical" evidence="8">
    <location>
        <begin position="84"/>
        <end position="103"/>
    </location>
</feature>
<keyword evidence="7 8" id="KW-0472">Membrane</keyword>
<dbReference type="STRING" id="290052.ASU35_17495"/>
<organism evidence="9 10">
    <name type="scientific">Acetivibrio ethanolgignens</name>
    <dbReference type="NCBI Taxonomy" id="290052"/>
    <lineage>
        <taxon>Bacteria</taxon>
        <taxon>Bacillati</taxon>
        <taxon>Bacillota</taxon>
        <taxon>Clostridia</taxon>
        <taxon>Eubacteriales</taxon>
        <taxon>Oscillospiraceae</taxon>
        <taxon>Acetivibrio</taxon>
    </lineage>
</organism>
<keyword evidence="6 8" id="KW-1133">Transmembrane helix</keyword>
<dbReference type="GO" id="GO:0006508">
    <property type="term" value="P:proteolysis"/>
    <property type="evidence" value="ECO:0007669"/>
    <property type="project" value="UniProtKB-KW"/>
</dbReference>
<keyword evidence="5" id="KW-0378">Hydrolase</keyword>
<evidence type="ECO:0000313" key="9">
    <source>
        <dbReference type="EMBL" id="KSV60062.1"/>
    </source>
</evidence>
<evidence type="ECO:0000313" key="10">
    <source>
        <dbReference type="Proteomes" id="UP000054874"/>
    </source>
</evidence>
<evidence type="ECO:0000256" key="5">
    <source>
        <dbReference type="ARBA" id="ARBA00022801"/>
    </source>
</evidence>
<feature type="transmembrane region" description="Helical" evidence="8">
    <location>
        <begin position="29"/>
        <end position="51"/>
    </location>
</feature>
<comment type="caution">
    <text evidence="9">The sequence shown here is derived from an EMBL/GenBank/DDBJ whole genome shotgun (WGS) entry which is preliminary data.</text>
</comment>
<dbReference type="OrthoDB" id="9815055at2"/>